<name>A0A9W5S188_9BACL</name>
<proteinExistence type="predicted"/>
<evidence type="ECO:0000313" key="1">
    <source>
        <dbReference type="EMBL" id="EXX88491.1"/>
    </source>
</evidence>
<reference evidence="1 2" key="1">
    <citation type="submission" date="2014-02" db="EMBL/GenBank/DDBJ databases">
        <title>Genome sequence of Paenibacillus darwinianus reveals adaptive mechanisms for survival in Antarctic soils.</title>
        <authorList>
            <person name="Dsouza M."/>
            <person name="Taylor M.W."/>
            <person name="Turner S.J."/>
            <person name="Aislabie J."/>
        </authorList>
    </citation>
    <scope>NUCLEOTIDE SEQUENCE [LARGE SCALE GENOMIC DNA]</scope>
    <source>
        <strain evidence="1 2">CE1</strain>
    </source>
</reference>
<comment type="caution">
    <text evidence="1">The sequence shown here is derived from an EMBL/GenBank/DDBJ whole genome shotgun (WGS) entry which is preliminary data.</text>
</comment>
<dbReference type="EMBL" id="JFHU01000125">
    <property type="protein sequence ID" value="EXX88491.1"/>
    <property type="molecule type" value="Genomic_DNA"/>
</dbReference>
<dbReference type="OrthoDB" id="2369163at2"/>
<dbReference type="RefSeq" id="WP_036581688.1">
    <property type="nucleotide sequence ID" value="NZ_KK082250.1"/>
</dbReference>
<dbReference type="Gene3D" id="3.40.50.720">
    <property type="entry name" value="NAD(P)-binding Rossmann-like Domain"/>
    <property type="match status" value="1"/>
</dbReference>
<sequence>MNPSMRLKVNGDTFFLQDPGVGVYFRNNTGSFRMEGDTIDQWIGKLMPMFDGNHTLAALTEGLPDEYRARVLEIAEHLQRNGFVRDVSQDPPCLLPDAVLRKYASQIELLDSLGGAGGYRFETYRRANVLAIGAGQIFVSLIRSLLESGMPKLHMLITGDCPTDRERIAELAAAARLTDEEAETVELAPPAGSGPRWGEIVRPYDAVLYVSSLSWVPQPPSPSPSPQANFEELRAIHEACRSEATMFLPALCLPGAGLAGPLVQPNSEGCWESAWLRLHRSALPYNVGPQSASGTADALLANVIVFQMFKALTGCKEGELTSRLFLLNPETLEGSWHPFLPHLSVNRNGRTEHEAELDLETADAAGEVPQADMLAAFGRLTSPVTGILHSWDERDLKQLPLAQCGVQAADPLSDGPSERLPEIVCAALTHEEARVEAGLSGVEAYLTRLTGAPAVGCGATVAEAAARALRKLLTRTAGFRCTDGKPFVYRVRLSELEDERCRYYTRALTALRGTPLFAMSEAVSGFPVMWVGTAEDGWFGSAGLNRTSALRAALELALLKAQNGSSGVTPYALQAESVLYADGHTRSAAIAGDVSSADALRDALRVLTRNGQRLVVSEVAAESFWKERPIRAVRVSLREEEVR</sequence>
<dbReference type="NCBIfam" id="TIGR03693">
    <property type="entry name" value="ocin_ThiF_like"/>
    <property type="match status" value="1"/>
</dbReference>
<protein>
    <submittedName>
        <fullName evidence="1">Bacteriocin maturation protein</fullName>
    </submittedName>
</protein>
<dbReference type="InterPro" id="IPR022368">
    <property type="entry name" value="Thiazole_bacteriocin_mat_put"/>
</dbReference>
<evidence type="ECO:0000313" key="2">
    <source>
        <dbReference type="Proteomes" id="UP000053750"/>
    </source>
</evidence>
<dbReference type="AlphaFoldDB" id="A0A9W5S188"/>
<dbReference type="Proteomes" id="UP000053750">
    <property type="component" value="Unassembled WGS sequence"/>
</dbReference>
<accession>A0A9W5S188</accession>
<dbReference type="Gene3D" id="3.90.930.60">
    <property type="match status" value="1"/>
</dbReference>
<organism evidence="1 2">
    <name type="scientific">Paenibacillus darwinianus</name>
    <dbReference type="NCBI Taxonomy" id="1380763"/>
    <lineage>
        <taxon>Bacteria</taxon>
        <taxon>Bacillati</taxon>
        <taxon>Bacillota</taxon>
        <taxon>Bacilli</taxon>
        <taxon>Bacillales</taxon>
        <taxon>Paenibacillaceae</taxon>
        <taxon>Paenibacillus</taxon>
    </lineage>
</organism>
<gene>
    <name evidence="1" type="ORF">BG53_01855</name>
</gene>
<keyword evidence="2" id="KW-1185">Reference proteome</keyword>